<dbReference type="InterPro" id="IPR017452">
    <property type="entry name" value="GPCR_Rhodpsn_7TM"/>
</dbReference>
<feature type="transmembrane region" description="Helical" evidence="11">
    <location>
        <begin position="44"/>
        <end position="67"/>
    </location>
</feature>
<keyword evidence="6 11" id="KW-0472">Membrane</keyword>
<dbReference type="AlphaFoldDB" id="A0AAD9PYG0"/>
<evidence type="ECO:0000259" key="12">
    <source>
        <dbReference type="PROSITE" id="PS50262"/>
    </source>
</evidence>
<evidence type="ECO:0000256" key="8">
    <source>
        <dbReference type="ARBA" id="ARBA00023180"/>
    </source>
</evidence>
<evidence type="ECO:0000256" key="11">
    <source>
        <dbReference type="SAM" id="Phobius"/>
    </source>
</evidence>
<reference evidence="13" key="2">
    <citation type="journal article" date="2023" name="Science">
        <title>Genomic signatures of disease resistance in endangered staghorn corals.</title>
        <authorList>
            <person name="Vollmer S.V."/>
            <person name="Selwyn J.D."/>
            <person name="Despard B.A."/>
            <person name="Roesel C.L."/>
        </authorList>
    </citation>
    <scope>NUCLEOTIDE SEQUENCE</scope>
    <source>
        <strain evidence="13">K2</strain>
    </source>
</reference>
<comment type="subcellular location">
    <subcellularLocation>
        <location evidence="1">Cell membrane</location>
        <topology evidence="1">Multi-pass membrane protein</topology>
    </subcellularLocation>
</comment>
<name>A0AAD9PYG0_ACRCE</name>
<evidence type="ECO:0000256" key="5">
    <source>
        <dbReference type="ARBA" id="ARBA00023040"/>
    </source>
</evidence>
<sequence length="321" mass="35650">MNATTNQTFNAFPKLPADTRGRPCFLAGTISQKFQSSYFYYSNFVLTPLTALLGLWCFFSNLSVFFAIVRGRVRINAGLFTLCSLTLTDVLWAAIVVPLYLRFRVAEFISGQACSNRTDWDNPFMVSAFFLCIFSTVGTLGIMSVDRYLAVSRPLWYKVNVRKRHTIFACSGVWLISALIVALKEIALVPLKVLELFEALYVAPIALLVIIFQVSSLVALRRHNHAVANINEAGAQVQNPLSAIERQLTVVTRHVVALLGIVILPVSVAVALSGILGIQISILVEPLFFPVATLCSGINPLLYYRGNDHIKQEITKLFKCR</sequence>
<keyword evidence="5 10" id="KW-0297">G-protein coupled receptor</keyword>
<comment type="caution">
    <text evidence="13">The sequence shown here is derived from an EMBL/GenBank/DDBJ whole genome shotgun (WGS) entry which is preliminary data.</text>
</comment>
<proteinExistence type="inferred from homology"/>
<dbReference type="Proteomes" id="UP001249851">
    <property type="component" value="Unassembled WGS sequence"/>
</dbReference>
<evidence type="ECO:0000256" key="7">
    <source>
        <dbReference type="ARBA" id="ARBA00023170"/>
    </source>
</evidence>
<keyword evidence="8" id="KW-0325">Glycoprotein</keyword>
<evidence type="ECO:0000256" key="4">
    <source>
        <dbReference type="ARBA" id="ARBA00022989"/>
    </source>
</evidence>
<dbReference type="GO" id="GO:0005886">
    <property type="term" value="C:plasma membrane"/>
    <property type="evidence" value="ECO:0007669"/>
    <property type="project" value="UniProtKB-SubCell"/>
</dbReference>
<keyword evidence="2" id="KW-1003">Cell membrane</keyword>
<dbReference type="GO" id="GO:0004930">
    <property type="term" value="F:G protein-coupled receptor activity"/>
    <property type="evidence" value="ECO:0007669"/>
    <property type="project" value="UniProtKB-KW"/>
</dbReference>
<feature type="transmembrane region" description="Helical" evidence="11">
    <location>
        <begin position="255"/>
        <end position="281"/>
    </location>
</feature>
<evidence type="ECO:0000256" key="9">
    <source>
        <dbReference type="ARBA" id="ARBA00023224"/>
    </source>
</evidence>
<evidence type="ECO:0000256" key="3">
    <source>
        <dbReference type="ARBA" id="ARBA00022692"/>
    </source>
</evidence>
<evidence type="ECO:0000313" key="14">
    <source>
        <dbReference type="Proteomes" id="UP001249851"/>
    </source>
</evidence>
<evidence type="ECO:0000256" key="10">
    <source>
        <dbReference type="RuleBase" id="RU000688"/>
    </source>
</evidence>
<evidence type="ECO:0000313" key="13">
    <source>
        <dbReference type="EMBL" id="KAK2550990.1"/>
    </source>
</evidence>
<accession>A0AAD9PYG0</accession>
<evidence type="ECO:0000256" key="2">
    <source>
        <dbReference type="ARBA" id="ARBA00022475"/>
    </source>
</evidence>
<keyword evidence="3 10" id="KW-0812">Transmembrane</keyword>
<evidence type="ECO:0000256" key="6">
    <source>
        <dbReference type="ARBA" id="ARBA00023136"/>
    </source>
</evidence>
<evidence type="ECO:0000256" key="1">
    <source>
        <dbReference type="ARBA" id="ARBA00004651"/>
    </source>
</evidence>
<dbReference type="CDD" id="cd00637">
    <property type="entry name" value="7tm_classA_rhodopsin-like"/>
    <property type="match status" value="1"/>
</dbReference>
<dbReference type="PRINTS" id="PR00237">
    <property type="entry name" value="GPCRRHODOPSN"/>
</dbReference>
<dbReference type="PANTHER" id="PTHR24246">
    <property type="entry name" value="OLFACTORY RECEPTOR AND ADENOSINE RECEPTOR"/>
    <property type="match status" value="1"/>
</dbReference>
<comment type="similarity">
    <text evidence="10">Belongs to the G-protein coupled receptor 1 family.</text>
</comment>
<organism evidence="13 14">
    <name type="scientific">Acropora cervicornis</name>
    <name type="common">Staghorn coral</name>
    <dbReference type="NCBI Taxonomy" id="6130"/>
    <lineage>
        <taxon>Eukaryota</taxon>
        <taxon>Metazoa</taxon>
        <taxon>Cnidaria</taxon>
        <taxon>Anthozoa</taxon>
        <taxon>Hexacorallia</taxon>
        <taxon>Scleractinia</taxon>
        <taxon>Astrocoeniina</taxon>
        <taxon>Acroporidae</taxon>
        <taxon>Acropora</taxon>
    </lineage>
</organism>
<keyword evidence="7 10" id="KW-0675">Receptor</keyword>
<gene>
    <name evidence="13" type="ORF">P5673_028208</name>
</gene>
<feature type="transmembrane region" description="Helical" evidence="11">
    <location>
        <begin position="166"/>
        <end position="187"/>
    </location>
</feature>
<dbReference type="Pfam" id="PF00001">
    <property type="entry name" value="7tm_1"/>
    <property type="match status" value="1"/>
</dbReference>
<keyword evidence="9 10" id="KW-0807">Transducer</keyword>
<dbReference type="InterPro" id="IPR000276">
    <property type="entry name" value="GPCR_Rhodpsn"/>
</dbReference>
<dbReference type="PROSITE" id="PS50262">
    <property type="entry name" value="G_PROTEIN_RECEP_F1_2"/>
    <property type="match status" value="1"/>
</dbReference>
<dbReference type="PROSITE" id="PS00237">
    <property type="entry name" value="G_PROTEIN_RECEP_F1_1"/>
    <property type="match status" value="1"/>
</dbReference>
<feature type="transmembrane region" description="Helical" evidence="11">
    <location>
        <begin position="79"/>
        <end position="101"/>
    </location>
</feature>
<keyword evidence="14" id="KW-1185">Reference proteome</keyword>
<reference evidence="13" key="1">
    <citation type="journal article" date="2023" name="G3 (Bethesda)">
        <title>Whole genome assembly and annotation of the endangered Caribbean coral Acropora cervicornis.</title>
        <authorList>
            <person name="Selwyn J.D."/>
            <person name="Vollmer S.V."/>
        </authorList>
    </citation>
    <scope>NUCLEOTIDE SEQUENCE</scope>
    <source>
        <strain evidence="13">K2</strain>
    </source>
</reference>
<dbReference type="EMBL" id="JARQWQ010000103">
    <property type="protein sequence ID" value="KAK2550990.1"/>
    <property type="molecule type" value="Genomic_DNA"/>
</dbReference>
<dbReference type="PANTHER" id="PTHR24246:SF27">
    <property type="entry name" value="ADENOSINE RECEPTOR, ISOFORM A"/>
    <property type="match status" value="1"/>
</dbReference>
<feature type="transmembrane region" description="Helical" evidence="11">
    <location>
        <begin position="287"/>
        <end position="304"/>
    </location>
</feature>
<keyword evidence="4 11" id="KW-1133">Transmembrane helix</keyword>
<dbReference type="Gene3D" id="1.20.1070.10">
    <property type="entry name" value="Rhodopsin 7-helix transmembrane proteins"/>
    <property type="match status" value="1"/>
</dbReference>
<feature type="transmembrane region" description="Helical" evidence="11">
    <location>
        <begin position="124"/>
        <end position="145"/>
    </location>
</feature>
<dbReference type="SUPFAM" id="SSF81321">
    <property type="entry name" value="Family A G protein-coupled receptor-like"/>
    <property type="match status" value="1"/>
</dbReference>
<feature type="transmembrane region" description="Helical" evidence="11">
    <location>
        <begin position="199"/>
        <end position="220"/>
    </location>
</feature>
<feature type="domain" description="G-protein coupled receptors family 1 profile" evidence="12">
    <location>
        <begin position="60"/>
        <end position="303"/>
    </location>
</feature>
<protein>
    <recommendedName>
        <fullName evidence="12">G-protein coupled receptors family 1 profile domain-containing protein</fullName>
    </recommendedName>
</protein>